<feature type="compositionally biased region" description="Basic and acidic residues" evidence="1">
    <location>
        <begin position="81"/>
        <end position="90"/>
    </location>
</feature>
<evidence type="ECO:0000256" key="1">
    <source>
        <dbReference type="SAM" id="MobiDB-lite"/>
    </source>
</evidence>
<feature type="compositionally biased region" description="Polar residues" evidence="1">
    <location>
        <begin position="23"/>
        <end position="32"/>
    </location>
</feature>
<dbReference type="EMBL" id="KE124186">
    <property type="protein sequence ID" value="EPB81304.1"/>
    <property type="molecule type" value="Genomic_DNA"/>
</dbReference>
<evidence type="ECO:0000313" key="3">
    <source>
        <dbReference type="Proteomes" id="UP000014254"/>
    </source>
</evidence>
<dbReference type="OrthoDB" id="2289846at2759"/>
<dbReference type="STRING" id="1220926.S2IVH9"/>
<feature type="region of interest" description="Disordered" evidence="1">
    <location>
        <begin position="220"/>
        <end position="257"/>
    </location>
</feature>
<protein>
    <submittedName>
        <fullName evidence="2">Uncharacterized protein</fullName>
    </submittedName>
</protein>
<feature type="region of interest" description="Disordered" evidence="1">
    <location>
        <begin position="1"/>
        <end position="106"/>
    </location>
</feature>
<gene>
    <name evidence="2" type="ORF">HMPREF1544_11974</name>
</gene>
<proteinExistence type="predicted"/>
<dbReference type="VEuPathDB" id="FungiDB:HMPREF1544_11974"/>
<feature type="compositionally biased region" description="Low complexity" evidence="1">
    <location>
        <begin position="228"/>
        <end position="244"/>
    </location>
</feature>
<accession>S2IVH9</accession>
<evidence type="ECO:0000313" key="2">
    <source>
        <dbReference type="EMBL" id="EPB81304.1"/>
    </source>
</evidence>
<dbReference type="OMA" id="STEAWQK"/>
<keyword evidence="3" id="KW-1185">Reference proteome</keyword>
<sequence length="304" mass="34433">MGQSRKGKSKETLKIRPYRPRRQNQTPKNVTKATPEPAQSEQPAPAPASPTSRSAPQREDFPESNATPTIVIEDDQADTNASHDKNKSSNDDEDDGNKKNRGSWTPEKQIVLLQKYAEHFPPGAPWGKSTEAWQKIVDSVNAVAPNDTPLRYDACRRAVDRISERYIEEASIKKAAIEALAKRNKHEGEKADKLIQQESKKERKRMKRLIIQRLANERLVGDPTEEASSSSSSNYNNNNNNSSNIAPPLPRQPQYDGSIAPPVINYIQFDQAYIEEQRHYQRSVLDYLQSMNETLKDLSEKLKK</sequence>
<feature type="compositionally biased region" description="Low complexity" evidence="1">
    <location>
        <begin position="33"/>
        <end position="55"/>
    </location>
</feature>
<name>S2IVH9_MUCC1</name>
<reference evidence="3" key="1">
    <citation type="submission" date="2013-05" db="EMBL/GenBank/DDBJ databases">
        <title>The Genome sequence of Mucor circinelloides f. circinelloides 1006PhL.</title>
        <authorList>
            <consortium name="The Broad Institute Genomics Platform"/>
            <person name="Cuomo C."/>
            <person name="Earl A."/>
            <person name="Findley K."/>
            <person name="Lee S.C."/>
            <person name="Walker B."/>
            <person name="Young S."/>
            <person name="Zeng Q."/>
            <person name="Gargeya S."/>
            <person name="Fitzgerald M."/>
            <person name="Haas B."/>
            <person name="Abouelleil A."/>
            <person name="Allen A.W."/>
            <person name="Alvarado L."/>
            <person name="Arachchi H.M."/>
            <person name="Berlin A.M."/>
            <person name="Chapman S.B."/>
            <person name="Gainer-Dewar J."/>
            <person name="Goldberg J."/>
            <person name="Griggs A."/>
            <person name="Gujja S."/>
            <person name="Hansen M."/>
            <person name="Howarth C."/>
            <person name="Imamovic A."/>
            <person name="Ireland A."/>
            <person name="Larimer J."/>
            <person name="McCowan C."/>
            <person name="Murphy C."/>
            <person name="Pearson M."/>
            <person name="Poon T.W."/>
            <person name="Priest M."/>
            <person name="Roberts A."/>
            <person name="Saif S."/>
            <person name="Shea T."/>
            <person name="Sisk P."/>
            <person name="Sykes S."/>
            <person name="Wortman J."/>
            <person name="Nusbaum C."/>
            <person name="Birren B."/>
        </authorList>
    </citation>
    <scope>NUCLEOTIDE SEQUENCE [LARGE SCALE GENOMIC DNA]</scope>
    <source>
        <strain evidence="3">1006PhL</strain>
    </source>
</reference>
<dbReference type="AlphaFoldDB" id="S2IVH9"/>
<dbReference type="InParanoid" id="S2IVH9"/>
<dbReference type="Proteomes" id="UP000014254">
    <property type="component" value="Unassembled WGS sequence"/>
</dbReference>
<organism evidence="2 3">
    <name type="scientific">Mucor circinelloides f. circinelloides (strain 1006PhL)</name>
    <name type="common">Mucormycosis agent</name>
    <name type="synonym">Calyptromyces circinelloides</name>
    <dbReference type="NCBI Taxonomy" id="1220926"/>
    <lineage>
        <taxon>Eukaryota</taxon>
        <taxon>Fungi</taxon>
        <taxon>Fungi incertae sedis</taxon>
        <taxon>Mucoromycota</taxon>
        <taxon>Mucoromycotina</taxon>
        <taxon>Mucoromycetes</taxon>
        <taxon>Mucorales</taxon>
        <taxon>Mucorineae</taxon>
        <taxon>Mucoraceae</taxon>
        <taxon>Mucor</taxon>
    </lineage>
</organism>